<feature type="compositionally biased region" description="Low complexity" evidence="1">
    <location>
        <begin position="12"/>
        <end position="23"/>
    </location>
</feature>
<dbReference type="Gramene" id="ONK80884">
    <property type="protein sequence ID" value="ONK80884"/>
    <property type="gene ID" value="A4U43_C01F22830"/>
</dbReference>
<evidence type="ECO:0000256" key="1">
    <source>
        <dbReference type="SAM" id="MobiDB-lite"/>
    </source>
</evidence>
<protein>
    <submittedName>
        <fullName evidence="2">Uncharacterized protein</fullName>
    </submittedName>
</protein>
<dbReference type="PANTHER" id="PTHR35455:SF1">
    <property type="entry name" value="AGAP005842-PA"/>
    <property type="match status" value="1"/>
</dbReference>
<organism evidence="2 3">
    <name type="scientific">Asparagus officinalis</name>
    <name type="common">Garden asparagus</name>
    <dbReference type="NCBI Taxonomy" id="4686"/>
    <lineage>
        <taxon>Eukaryota</taxon>
        <taxon>Viridiplantae</taxon>
        <taxon>Streptophyta</taxon>
        <taxon>Embryophyta</taxon>
        <taxon>Tracheophyta</taxon>
        <taxon>Spermatophyta</taxon>
        <taxon>Magnoliopsida</taxon>
        <taxon>Liliopsida</taxon>
        <taxon>Asparagales</taxon>
        <taxon>Asparagaceae</taxon>
        <taxon>Asparagoideae</taxon>
        <taxon>Asparagus</taxon>
    </lineage>
</organism>
<dbReference type="PANTHER" id="PTHR35455">
    <property type="entry name" value="UNNAMED PRODUCT"/>
    <property type="match status" value="1"/>
</dbReference>
<evidence type="ECO:0000313" key="3">
    <source>
        <dbReference type="Proteomes" id="UP000243459"/>
    </source>
</evidence>
<reference evidence="3" key="1">
    <citation type="journal article" date="2017" name="Nat. Commun.">
        <title>The asparagus genome sheds light on the origin and evolution of a young Y chromosome.</title>
        <authorList>
            <person name="Harkess A."/>
            <person name="Zhou J."/>
            <person name="Xu C."/>
            <person name="Bowers J.E."/>
            <person name="Van der Hulst R."/>
            <person name="Ayyampalayam S."/>
            <person name="Mercati F."/>
            <person name="Riccardi P."/>
            <person name="McKain M.R."/>
            <person name="Kakrana A."/>
            <person name="Tang H."/>
            <person name="Ray J."/>
            <person name="Groenendijk J."/>
            <person name="Arikit S."/>
            <person name="Mathioni S.M."/>
            <person name="Nakano M."/>
            <person name="Shan H."/>
            <person name="Telgmann-Rauber A."/>
            <person name="Kanno A."/>
            <person name="Yue Z."/>
            <person name="Chen H."/>
            <person name="Li W."/>
            <person name="Chen Y."/>
            <person name="Xu X."/>
            <person name="Zhang Y."/>
            <person name="Luo S."/>
            <person name="Chen H."/>
            <person name="Gao J."/>
            <person name="Mao Z."/>
            <person name="Pires J.C."/>
            <person name="Luo M."/>
            <person name="Kudrna D."/>
            <person name="Wing R.A."/>
            <person name="Meyers B.C."/>
            <person name="Yi K."/>
            <person name="Kong H."/>
            <person name="Lavrijsen P."/>
            <person name="Sunseri F."/>
            <person name="Falavigna A."/>
            <person name="Ye Y."/>
            <person name="Leebens-Mack J.H."/>
            <person name="Chen G."/>
        </authorList>
    </citation>
    <scope>NUCLEOTIDE SEQUENCE [LARGE SCALE GENOMIC DNA]</scope>
    <source>
        <strain evidence="3">cv. DH0086</strain>
    </source>
</reference>
<name>A0A5P1FS81_ASPOF</name>
<dbReference type="EMBL" id="CM007381">
    <property type="protein sequence ID" value="ONK80884.1"/>
    <property type="molecule type" value="Genomic_DNA"/>
</dbReference>
<gene>
    <name evidence="2" type="ORF">A4U43_C01F22830</name>
</gene>
<accession>A0A5P1FS81</accession>
<dbReference type="Pfam" id="PF16029">
    <property type="entry name" value="DUF4787"/>
    <property type="match status" value="1"/>
</dbReference>
<evidence type="ECO:0000313" key="2">
    <source>
        <dbReference type="EMBL" id="ONK80884.1"/>
    </source>
</evidence>
<feature type="region of interest" description="Disordered" evidence="1">
    <location>
        <begin position="11"/>
        <end position="68"/>
    </location>
</feature>
<dbReference type="InterPro" id="IPR031985">
    <property type="entry name" value="DUF4787"/>
</dbReference>
<proteinExistence type="predicted"/>
<dbReference type="AlphaFoldDB" id="A0A5P1FS81"/>
<sequence>MTFECSAFENPLLSTLTTSSATSPRGRKSRAHPPGTGPTVRGARAMASTPADVKEDCPPPTPRWSTCPASARGEIKVQIEDETCCRHKRGEEVGRSRGRGRGGRSGECMDGGADRDGDEEAAAGAQEAQDRPSQGRLTGPRDQREDADVESGMWGWRCKSSVIKKENCVLRCLSPTCYSLVYESDPAEEGEKDYVRSMSTNSACASVGLPSKSFDVKLRFLPLTANSDQGGRNMMLQQFGGVNAIGFYKLCKVHQVM</sequence>
<dbReference type="Proteomes" id="UP000243459">
    <property type="component" value="Chromosome 1"/>
</dbReference>
<keyword evidence="3" id="KW-1185">Reference proteome</keyword>
<feature type="region of interest" description="Disordered" evidence="1">
    <location>
        <begin position="93"/>
        <end position="150"/>
    </location>
</feature>